<proteinExistence type="inferred from homology"/>
<dbReference type="PANTHER" id="PTHR35807:SF2">
    <property type="entry name" value="TRANSCRIPTIONAL ACTIVATOR DOMAIN"/>
    <property type="match status" value="1"/>
</dbReference>
<keyword evidence="2" id="KW-0805">Transcription regulation</keyword>
<evidence type="ECO:0000256" key="1">
    <source>
        <dbReference type="ARBA" id="ARBA00005820"/>
    </source>
</evidence>
<feature type="domain" description="Bacterial transcriptional activator" evidence="7">
    <location>
        <begin position="763"/>
        <end position="893"/>
    </location>
</feature>
<keyword evidence="9" id="KW-1185">Reference proteome</keyword>
<dbReference type="Gene3D" id="1.10.10.10">
    <property type="entry name" value="Winged helix-like DNA-binding domain superfamily/Winged helix DNA-binding domain"/>
    <property type="match status" value="1"/>
</dbReference>
<evidence type="ECO:0008006" key="10">
    <source>
        <dbReference type="Google" id="ProtNLM"/>
    </source>
</evidence>
<keyword evidence="5" id="KW-0802">TPR repeat</keyword>
<dbReference type="SMART" id="SM00028">
    <property type="entry name" value="TPR"/>
    <property type="match status" value="6"/>
</dbReference>
<accession>A0ABR5NE19</accession>
<dbReference type="SUPFAM" id="SSF52540">
    <property type="entry name" value="P-loop containing nucleoside triphosphate hydrolases"/>
    <property type="match status" value="1"/>
</dbReference>
<dbReference type="SMART" id="SM00862">
    <property type="entry name" value="Trans_reg_C"/>
    <property type="match status" value="1"/>
</dbReference>
<evidence type="ECO:0000259" key="7">
    <source>
        <dbReference type="SMART" id="SM01043"/>
    </source>
</evidence>
<dbReference type="EMBL" id="LJJB01000007">
    <property type="protein sequence ID" value="KQL49795.1"/>
    <property type="molecule type" value="Genomic_DNA"/>
</dbReference>
<dbReference type="InterPro" id="IPR016032">
    <property type="entry name" value="Sig_transdc_resp-reg_C-effctor"/>
</dbReference>
<dbReference type="Pfam" id="PF13181">
    <property type="entry name" value="TPR_8"/>
    <property type="match status" value="1"/>
</dbReference>
<dbReference type="SUPFAM" id="SSF48452">
    <property type="entry name" value="TPR-like"/>
    <property type="match status" value="2"/>
</dbReference>
<protein>
    <recommendedName>
        <fullName evidence="10">Bacterial transcriptional activator domain-containing protein</fullName>
    </recommendedName>
</protein>
<organism evidence="8 9">
    <name type="scientific">Brevibacillus choshinensis</name>
    <dbReference type="NCBI Taxonomy" id="54911"/>
    <lineage>
        <taxon>Bacteria</taxon>
        <taxon>Bacillati</taxon>
        <taxon>Bacillota</taxon>
        <taxon>Bacilli</taxon>
        <taxon>Bacillales</taxon>
        <taxon>Paenibacillaceae</taxon>
        <taxon>Brevibacillus</taxon>
    </lineage>
</organism>
<evidence type="ECO:0000256" key="4">
    <source>
        <dbReference type="ARBA" id="ARBA00023163"/>
    </source>
</evidence>
<evidence type="ECO:0000256" key="5">
    <source>
        <dbReference type="PROSITE-ProRule" id="PRU00339"/>
    </source>
</evidence>
<dbReference type="Pfam" id="PF13424">
    <property type="entry name" value="TPR_12"/>
    <property type="match status" value="1"/>
</dbReference>
<comment type="similarity">
    <text evidence="1">Belongs to the AfsR/DnrI/RedD regulatory family.</text>
</comment>
<dbReference type="Gene3D" id="1.25.40.10">
    <property type="entry name" value="Tetratricopeptide repeat domain"/>
    <property type="match status" value="2"/>
</dbReference>
<reference evidence="8 9" key="1">
    <citation type="submission" date="2015-09" db="EMBL/GenBank/DDBJ databases">
        <title>Genome sequencing project for genomic taxonomy and phylogenomics of Bacillus-like bacteria.</title>
        <authorList>
            <person name="Liu B."/>
            <person name="Wang J."/>
            <person name="Zhu Y."/>
            <person name="Liu G."/>
            <person name="Chen Q."/>
            <person name="Chen Z."/>
            <person name="Lan J."/>
            <person name="Che J."/>
            <person name="Ge C."/>
            <person name="Shi H."/>
            <person name="Pan Z."/>
            <person name="Liu X."/>
        </authorList>
    </citation>
    <scope>NUCLEOTIDE SEQUENCE [LARGE SCALE GENOMIC DNA]</scope>
    <source>
        <strain evidence="8 9">DSM 8552</strain>
    </source>
</reference>
<feature type="repeat" description="TPR" evidence="5">
    <location>
        <begin position="480"/>
        <end position="513"/>
    </location>
</feature>
<dbReference type="SMART" id="SM01043">
    <property type="entry name" value="BTAD"/>
    <property type="match status" value="1"/>
</dbReference>
<comment type="caution">
    <text evidence="8">The sequence shown here is derived from an EMBL/GenBank/DDBJ whole genome shotgun (WGS) entry which is preliminary data.</text>
</comment>
<evidence type="ECO:0000259" key="6">
    <source>
        <dbReference type="SMART" id="SM00862"/>
    </source>
</evidence>
<evidence type="ECO:0000256" key="2">
    <source>
        <dbReference type="ARBA" id="ARBA00023015"/>
    </source>
</evidence>
<dbReference type="InterPro" id="IPR005158">
    <property type="entry name" value="BTAD"/>
</dbReference>
<evidence type="ECO:0000313" key="8">
    <source>
        <dbReference type="EMBL" id="KQL49795.1"/>
    </source>
</evidence>
<sequence length="897" mass="105549">MNIIESKLTIPDFSPYLVRDRLFSLLEKNLERSLICLTGDGGYGKTTLVSSFVKIKDIPTVWYQVGHTDRYPHVFLSYLKAGLSKVMGLEQKDTYVHPELVEEELQQLLSLLSTWPTRLLIVLDDYQWLDQSEEIQEIITKLLFQSARTITYIITSRVRPALPLVKLKLQQNLAELKASDLAFSNEETTLFFNSLHQLHLQEHEIQFIVNRTEGWIASIQLIHDLIKEMTHSERYRFWAHFKGIPDLYDYLGSEVLASQPKEIQSFLYKTSLLAELHVDIVNLFLDEDHTKRMLDHLLDHHLFIYRTEEGTYKYHQLFRMFLYEKLIKQSDRQEIDAYHLKLAHIYEEKYQFFHAFAHYISGKDYLRGANVMRQMLDRYHPDQFMVLIDGWLETIAPDLSLDNTSLFLFRCLPATVLDEIVEPLEARVTAIKQVHPLTIAHFQHRLANIQFYRGDLVQSKKYFLESLDACLPTNNYGLIAFNLSMLGQVYRFMNDLDKAIHYIKQSLSYSEQHRISYSQMHSLWNLSEIYLTKNDLNMAEPLIHQALEISRHCDEASKVFPYSSMVKLLRLRGEYAQAFEWGKDALSHASRFDIEPDIGWIYMELGLTYLAAGHAEEAQFHLGKAEEKLTRQLNLYLKSEVEKLRSRNQPSVEVVEKQPRKLKLRTLGTFEIEYGGEAIKLLRKTSLRLLLFFIAHRDRKLVKDQILDQVFPDGSFQSINSQFYVSLSSLRKALEPGLQSGRQSRYLMQSGEHYTFCSQEIDLDAEQFLQTLSDQPGMPQSNRIERLLMAEQLYQGDFFEEYPYVDYLEAEREKMRLLYLNSLLELARYYWDGKDYTNGMKYYEKVLEKDPYLDHVYEEFIERLLQTQLVSSARKVSERRQRYMEQELGVSVRKLSL</sequence>
<dbReference type="InterPro" id="IPR001867">
    <property type="entry name" value="OmpR/PhoB-type_DNA-bd"/>
</dbReference>
<dbReference type="PROSITE" id="PS50005">
    <property type="entry name" value="TPR"/>
    <property type="match status" value="2"/>
</dbReference>
<dbReference type="InterPro" id="IPR019734">
    <property type="entry name" value="TPR_rpt"/>
</dbReference>
<name>A0ABR5NE19_BRECH</name>
<dbReference type="Gene3D" id="3.40.50.300">
    <property type="entry name" value="P-loop containing nucleotide triphosphate hydrolases"/>
    <property type="match status" value="1"/>
</dbReference>
<keyword evidence="4" id="KW-0804">Transcription</keyword>
<dbReference type="InterPro" id="IPR051677">
    <property type="entry name" value="AfsR-DnrI-RedD_regulator"/>
</dbReference>
<dbReference type="InterPro" id="IPR011990">
    <property type="entry name" value="TPR-like_helical_dom_sf"/>
</dbReference>
<feature type="repeat" description="TPR" evidence="5">
    <location>
        <begin position="820"/>
        <end position="853"/>
    </location>
</feature>
<evidence type="ECO:0000313" key="9">
    <source>
        <dbReference type="Proteomes" id="UP000051063"/>
    </source>
</evidence>
<keyword evidence="3" id="KW-0238">DNA-binding</keyword>
<dbReference type="PANTHER" id="PTHR35807">
    <property type="entry name" value="TRANSCRIPTIONAL REGULATOR REDD-RELATED"/>
    <property type="match status" value="1"/>
</dbReference>
<dbReference type="InterPro" id="IPR036388">
    <property type="entry name" value="WH-like_DNA-bd_sf"/>
</dbReference>
<feature type="domain" description="OmpR/PhoB-type" evidence="6">
    <location>
        <begin position="676"/>
        <end position="748"/>
    </location>
</feature>
<dbReference type="InterPro" id="IPR027417">
    <property type="entry name" value="P-loop_NTPase"/>
</dbReference>
<dbReference type="Proteomes" id="UP000051063">
    <property type="component" value="Unassembled WGS sequence"/>
</dbReference>
<gene>
    <name evidence="8" type="ORF">AN963_08830</name>
</gene>
<dbReference type="RefSeq" id="WP_055744115.1">
    <property type="nucleotide sequence ID" value="NZ_LJJB01000007.1"/>
</dbReference>
<dbReference type="InterPro" id="IPR059106">
    <property type="entry name" value="WHD_MalT"/>
</dbReference>
<dbReference type="SUPFAM" id="SSF46894">
    <property type="entry name" value="C-terminal effector domain of the bipartite response regulators"/>
    <property type="match status" value="1"/>
</dbReference>
<dbReference type="Pfam" id="PF25873">
    <property type="entry name" value="WHD_MalT"/>
    <property type="match status" value="1"/>
</dbReference>
<evidence type="ECO:0000256" key="3">
    <source>
        <dbReference type="ARBA" id="ARBA00023125"/>
    </source>
</evidence>